<dbReference type="Pfam" id="PF00201">
    <property type="entry name" value="UDPGT"/>
    <property type="match status" value="1"/>
</dbReference>
<accession>A0A8T1YU48</accession>
<evidence type="ECO:0000256" key="3">
    <source>
        <dbReference type="ARBA" id="ARBA00022679"/>
    </source>
</evidence>
<dbReference type="AlphaFoldDB" id="A0A8T1YU48"/>
<dbReference type="Proteomes" id="UP000694240">
    <property type="component" value="Chromosome 11"/>
</dbReference>
<sequence>MEKRNERQVILFPLPLQGCINPMLQLAKILYSRGFSITIIHTRFNAPKSSDHPLFTFLQIPDGLSESQTQSRDVLLQLTLLNNNCENPFRECLAKLIKPSSDSGTEERKISCLIDDSGWVFTQSVAKSFNLPRFVLCAYKFSFFLGHLLVPQIRCEGFLPVPDSEAEDLVPAFPPLRKKDLARIMGTSAQSKPLDSYLQKILEATKPASGLIVMSCEELDQDSLAESKSNKVFSIPIFPIGPFHIHDVPVSSSSLLEPDQSCIPWLDKHETRSVIYVSLGSIASLNESDFLEIACGLRNTNQSFLWVVRPGSVHGRDWIESLPSGFMESLEGKGKIVKWAPQLDVLAHRATGGFLTHNGWNSTLESICEGVPMICLPFVWDQYVNARYISEVWRVGIHLEGRIERREIERAVIRLMVESEGEEIRDRIKVLRDEVRRSVKQGGSASRSLDELVDRISIFIEPLVPT</sequence>
<dbReference type="PANTHER" id="PTHR11926:SF1420">
    <property type="entry name" value="UDP-GLYCOSYLTRANSFERASE 76C1"/>
    <property type="match status" value="1"/>
</dbReference>
<keyword evidence="5" id="KW-1185">Reference proteome</keyword>
<proteinExistence type="inferred from homology"/>
<comment type="similarity">
    <text evidence="1">Belongs to the UDP-glycosyltransferase family.</text>
</comment>
<dbReference type="EMBL" id="JAEFBK010000011">
    <property type="protein sequence ID" value="KAG7549652.1"/>
    <property type="molecule type" value="Genomic_DNA"/>
</dbReference>
<keyword evidence="3" id="KW-0808">Transferase</keyword>
<dbReference type="CDD" id="cd03784">
    <property type="entry name" value="GT1_Gtf-like"/>
    <property type="match status" value="1"/>
</dbReference>
<reference evidence="4 5" key="1">
    <citation type="submission" date="2020-12" db="EMBL/GenBank/DDBJ databases">
        <title>Concerted genomic and epigenomic changes stabilize Arabidopsis allopolyploids.</title>
        <authorList>
            <person name="Chen Z."/>
        </authorList>
    </citation>
    <scope>NUCLEOTIDE SEQUENCE [LARGE SCALE GENOMIC DNA]</scope>
    <source>
        <strain evidence="4">Allo738</strain>
        <tissue evidence="4">Leaf</tissue>
    </source>
</reference>
<dbReference type="FunFam" id="3.40.50.2000:FF:000040">
    <property type="entry name" value="UDP-glycosyltransferase 76C1"/>
    <property type="match status" value="1"/>
</dbReference>
<protein>
    <submittedName>
        <fullName evidence="4">UDP-glucuronosyl/UDP-glucosyltransferase</fullName>
    </submittedName>
</protein>
<name>A0A8T1YU48_9BRAS</name>
<evidence type="ECO:0000313" key="5">
    <source>
        <dbReference type="Proteomes" id="UP000694240"/>
    </source>
</evidence>
<evidence type="ECO:0000313" key="4">
    <source>
        <dbReference type="EMBL" id="KAG7549652.1"/>
    </source>
</evidence>
<gene>
    <name evidence="4" type="ORF">ISN45_Aa06g005130</name>
</gene>
<dbReference type="GO" id="GO:0080043">
    <property type="term" value="F:quercetin 3-O-glucosyltransferase activity"/>
    <property type="evidence" value="ECO:0007669"/>
    <property type="project" value="TreeGrafter"/>
</dbReference>
<dbReference type="FunFam" id="3.40.50.2000:FF:000120">
    <property type="entry name" value="UDP-glycosyltransferase 76C1"/>
    <property type="match status" value="1"/>
</dbReference>
<dbReference type="PANTHER" id="PTHR11926">
    <property type="entry name" value="GLUCOSYL/GLUCURONOSYL TRANSFERASES"/>
    <property type="match status" value="1"/>
</dbReference>
<dbReference type="InterPro" id="IPR002213">
    <property type="entry name" value="UDP_glucos_trans"/>
</dbReference>
<keyword evidence="2" id="KW-0328">Glycosyltransferase</keyword>
<evidence type="ECO:0000256" key="1">
    <source>
        <dbReference type="ARBA" id="ARBA00009995"/>
    </source>
</evidence>
<evidence type="ECO:0000256" key="2">
    <source>
        <dbReference type="ARBA" id="ARBA00022676"/>
    </source>
</evidence>
<organism evidence="4 5">
    <name type="scientific">Arabidopsis thaliana x Arabidopsis arenosa</name>
    <dbReference type="NCBI Taxonomy" id="1240361"/>
    <lineage>
        <taxon>Eukaryota</taxon>
        <taxon>Viridiplantae</taxon>
        <taxon>Streptophyta</taxon>
        <taxon>Embryophyta</taxon>
        <taxon>Tracheophyta</taxon>
        <taxon>Spermatophyta</taxon>
        <taxon>Magnoliopsida</taxon>
        <taxon>eudicotyledons</taxon>
        <taxon>Gunneridae</taxon>
        <taxon>Pentapetalae</taxon>
        <taxon>rosids</taxon>
        <taxon>malvids</taxon>
        <taxon>Brassicales</taxon>
        <taxon>Brassicaceae</taxon>
        <taxon>Camelineae</taxon>
        <taxon>Arabidopsis</taxon>
    </lineage>
</organism>
<comment type="caution">
    <text evidence="4">The sequence shown here is derived from an EMBL/GenBank/DDBJ whole genome shotgun (WGS) entry which is preliminary data.</text>
</comment>
<dbReference type="GO" id="GO:0080044">
    <property type="term" value="F:quercetin 7-O-glucosyltransferase activity"/>
    <property type="evidence" value="ECO:0007669"/>
    <property type="project" value="TreeGrafter"/>
</dbReference>